<dbReference type="Gene3D" id="3.50.30.30">
    <property type="match status" value="1"/>
</dbReference>
<keyword evidence="2" id="KW-0645">Protease</keyword>
<dbReference type="PANTHER" id="PTHR12147:SF56">
    <property type="entry name" value="AMINOPEPTIDASE YDR415C-RELATED"/>
    <property type="match status" value="1"/>
</dbReference>
<dbReference type="FunFam" id="3.40.630.10:FF:000088">
    <property type="entry name" value="Peptidase M20"/>
    <property type="match status" value="1"/>
</dbReference>
<keyword evidence="4" id="KW-0732">Signal</keyword>
<name>A0A369Q9U5_9BACT</name>
<dbReference type="RefSeq" id="WP_115371229.1">
    <property type="nucleotide sequence ID" value="NZ_QASA01000001.1"/>
</dbReference>
<evidence type="ECO:0000256" key="3">
    <source>
        <dbReference type="ARBA" id="ARBA00022723"/>
    </source>
</evidence>
<dbReference type="SUPFAM" id="SSF52025">
    <property type="entry name" value="PA domain"/>
    <property type="match status" value="1"/>
</dbReference>
<evidence type="ECO:0000256" key="2">
    <source>
        <dbReference type="ARBA" id="ARBA00022670"/>
    </source>
</evidence>
<evidence type="ECO:0000313" key="9">
    <source>
        <dbReference type="Proteomes" id="UP000253919"/>
    </source>
</evidence>
<dbReference type="InterPro" id="IPR045175">
    <property type="entry name" value="M28_fam"/>
</dbReference>
<keyword evidence="1" id="KW-0031">Aminopeptidase</keyword>
<keyword evidence="9" id="KW-1185">Reference proteome</keyword>
<dbReference type="CDD" id="cd04821">
    <property type="entry name" value="PA_M28_1_2"/>
    <property type="match status" value="1"/>
</dbReference>
<dbReference type="Gene3D" id="3.40.630.10">
    <property type="entry name" value="Zn peptidases"/>
    <property type="match status" value="1"/>
</dbReference>
<evidence type="ECO:0000259" key="7">
    <source>
        <dbReference type="Pfam" id="PF04389"/>
    </source>
</evidence>
<evidence type="ECO:0000256" key="4">
    <source>
        <dbReference type="ARBA" id="ARBA00022729"/>
    </source>
</evidence>
<dbReference type="CDD" id="cd05660">
    <property type="entry name" value="M28_like_PA"/>
    <property type="match status" value="1"/>
</dbReference>
<dbReference type="AlphaFoldDB" id="A0A369Q9U5"/>
<evidence type="ECO:0000313" key="8">
    <source>
        <dbReference type="EMBL" id="RDC61661.1"/>
    </source>
</evidence>
<dbReference type="PANTHER" id="PTHR12147">
    <property type="entry name" value="METALLOPEPTIDASE M28 FAMILY MEMBER"/>
    <property type="match status" value="1"/>
</dbReference>
<dbReference type="GO" id="GO:0006508">
    <property type="term" value="P:proteolysis"/>
    <property type="evidence" value="ECO:0007669"/>
    <property type="project" value="UniProtKB-KW"/>
</dbReference>
<sequence>MRNLIFLAVGTLLLGSCRENNRKPTATAADGSTLVNKTIQTALASFSADDILKQTEVLASDVYEGRAPGTRGEDSTIAYLTRRFKQLGLVPGNPNGSYVQDVPLYGFTSQPTASFTAHNKKISLNFPEDYVAFSHQYKPRVTVANSEMVFVGYGIVAPEYGWDDYKGVDVKGKTIVMLINDPPIPEENDTTKLDKKMFGGRAMTYYGRWTYKYEIASEKGAAAAIIIHETGPAGYPYEVVSGSNSRENVDIQTPDKNAKQVAVKSWITTDKAKELFAASGQDFATLKKMALQKSFKPVALPAKANFDLKIGLREIKSRNVIAKLEGSDENLKNEYVVYSAHWDHLGIDPKLTGDQIYNGALDNATGTAGLLELAEAYKKLPEPSKRTILFLAVTSEEKGLLGSKYYAANPLYPLNKTLANINMDVLNAYGRTKDVIIIGYGNSTLDDILAKAAQTQNRKIVPEATPEKGSFYRSDHFEFAKQGVPALYAESGEEAVDKPQDYFRKKAEAYTANDYHKVSDDIKKDWDFSGAIQDLQLYFMVGYDVAQGDTYPEWKPGTEFKAKREAMLKQ</sequence>
<dbReference type="Proteomes" id="UP000253919">
    <property type="component" value="Unassembled WGS sequence"/>
</dbReference>
<dbReference type="PROSITE" id="PS51257">
    <property type="entry name" value="PROKAR_LIPOPROTEIN"/>
    <property type="match status" value="1"/>
</dbReference>
<dbReference type="OrthoDB" id="844214at2"/>
<dbReference type="EMBL" id="QASA01000001">
    <property type="protein sequence ID" value="RDC61661.1"/>
    <property type="molecule type" value="Genomic_DNA"/>
</dbReference>
<keyword evidence="6" id="KW-0862">Zinc</keyword>
<evidence type="ECO:0000256" key="5">
    <source>
        <dbReference type="ARBA" id="ARBA00022801"/>
    </source>
</evidence>
<organism evidence="8 9">
    <name type="scientific">Adhaeribacter pallidiroseus</name>
    <dbReference type="NCBI Taxonomy" id="2072847"/>
    <lineage>
        <taxon>Bacteria</taxon>
        <taxon>Pseudomonadati</taxon>
        <taxon>Bacteroidota</taxon>
        <taxon>Cytophagia</taxon>
        <taxon>Cytophagales</taxon>
        <taxon>Hymenobacteraceae</taxon>
        <taxon>Adhaeribacter</taxon>
    </lineage>
</organism>
<feature type="domain" description="Peptidase M28" evidence="7">
    <location>
        <begin position="319"/>
        <end position="540"/>
    </location>
</feature>
<protein>
    <recommendedName>
        <fullName evidence="7">Peptidase M28 domain-containing protein</fullName>
    </recommendedName>
</protein>
<dbReference type="SUPFAM" id="SSF53187">
    <property type="entry name" value="Zn-dependent exopeptidases"/>
    <property type="match status" value="1"/>
</dbReference>
<evidence type="ECO:0000256" key="1">
    <source>
        <dbReference type="ARBA" id="ARBA00022438"/>
    </source>
</evidence>
<dbReference type="InterPro" id="IPR007484">
    <property type="entry name" value="Peptidase_M28"/>
</dbReference>
<dbReference type="GO" id="GO:0046872">
    <property type="term" value="F:metal ion binding"/>
    <property type="evidence" value="ECO:0007669"/>
    <property type="project" value="UniProtKB-KW"/>
</dbReference>
<keyword evidence="3" id="KW-0479">Metal-binding</keyword>
<accession>A0A369Q9U5</accession>
<proteinExistence type="predicted"/>
<dbReference type="InterPro" id="IPR046450">
    <property type="entry name" value="PA_dom_sf"/>
</dbReference>
<dbReference type="GO" id="GO:0004177">
    <property type="term" value="F:aminopeptidase activity"/>
    <property type="evidence" value="ECO:0007669"/>
    <property type="project" value="UniProtKB-KW"/>
</dbReference>
<reference evidence="8 9" key="1">
    <citation type="submission" date="2018-04" db="EMBL/GenBank/DDBJ databases">
        <title>Adhaeribacter sp. HMF7616 genome sequencing and assembly.</title>
        <authorList>
            <person name="Kang H."/>
            <person name="Kang J."/>
            <person name="Cha I."/>
            <person name="Kim H."/>
            <person name="Joh K."/>
        </authorList>
    </citation>
    <scope>NUCLEOTIDE SEQUENCE [LARGE SCALE GENOMIC DNA]</scope>
    <source>
        <strain evidence="8 9">HMF7616</strain>
    </source>
</reference>
<dbReference type="Pfam" id="PF04389">
    <property type="entry name" value="Peptidase_M28"/>
    <property type="match status" value="1"/>
</dbReference>
<keyword evidence="5" id="KW-0378">Hydrolase</keyword>
<evidence type="ECO:0000256" key="6">
    <source>
        <dbReference type="ARBA" id="ARBA00022833"/>
    </source>
</evidence>
<gene>
    <name evidence="8" type="ORF">AHMF7616_00241</name>
</gene>
<comment type="caution">
    <text evidence="8">The sequence shown here is derived from an EMBL/GenBank/DDBJ whole genome shotgun (WGS) entry which is preliminary data.</text>
</comment>
<dbReference type="GO" id="GO:0008235">
    <property type="term" value="F:metalloexopeptidase activity"/>
    <property type="evidence" value="ECO:0007669"/>
    <property type="project" value="InterPro"/>
</dbReference>